<sequence length="202" mass="22688">MDSSPLSKIPNEMLNRIFELVVTDDYKDQKVNIANPPDLAETCKAIRSVVLPMFFGNNDLVIYVNHIGRVVDSAKWIRKMVTQCVRIGMPLSSLISNITIDLGIADDSRPAPYPVDWYMLRTLYQYLNIDCTITVKARLANPEPGASEAFLDIILDPYDKGGTLAGIRQVYNEVNMRPHDPLDMAEFDGGILCLWRLALAMP</sequence>
<gene>
    <name evidence="1" type="ORF">LECACI_7A000777</name>
</gene>
<dbReference type="AlphaFoldDB" id="A0AAI8YRQ7"/>
<evidence type="ECO:0000313" key="2">
    <source>
        <dbReference type="Proteomes" id="UP001296104"/>
    </source>
</evidence>
<dbReference type="Proteomes" id="UP001296104">
    <property type="component" value="Unassembled WGS sequence"/>
</dbReference>
<accession>A0AAI8YRQ7</accession>
<comment type="caution">
    <text evidence="1">The sequence shown here is derived from an EMBL/GenBank/DDBJ whole genome shotgun (WGS) entry which is preliminary data.</text>
</comment>
<protein>
    <recommendedName>
        <fullName evidence="3">F-box domain-containing protein</fullName>
    </recommendedName>
</protein>
<name>A0AAI8YRQ7_9PEZI</name>
<keyword evidence="2" id="KW-1185">Reference proteome</keyword>
<organism evidence="1 2">
    <name type="scientific">Lecanosticta acicola</name>
    <dbReference type="NCBI Taxonomy" id="111012"/>
    <lineage>
        <taxon>Eukaryota</taxon>
        <taxon>Fungi</taxon>
        <taxon>Dikarya</taxon>
        <taxon>Ascomycota</taxon>
        <taxon>Pezizomycotina</taxon>
        <taxon>Dothideomycetes</taxon>
        <taxon>Dothideomycetidae</taxon>
        <taxon>Mycosphaerellales</taxon>
        <taxon>Mycosphaerellaceae</taxon>
        <taxon>Lecanosticta</taxon>
    </lineage>
</organism>
<dbReference type="EMBL" id="CAVMBE010000003">
    <property type="protein sequence ID" value="CAK3795912.1"/>
    <property type="molecule type" value="Genomic_DNA"/>
</dbReference>
<reference evidence="1" key="1">
    <citation type="submission" date="2023-11" db="EMBL/GenBank/DDBJ databases">
        <authorList>
            <person name="Alioto T."/>
            <person name="Alioto T."/>
            <person name="Gomez Garrido J."/>
        </authorList>
    </citation>
    <scope>NUCLEOTIDE SEQUENCE</scope>
</reference>
<evidence type="ECO:0000313" key="1">
    <source>
        <dbReference type="EMBL" id="CAK3795912.1"/>
    </source>
</evidence>
<evidence type="ECO:0008006" key="3">
    <source>
        <dbReference type="Google" id="ProtNLM"/>
    </source>
</evidence>
<proteinExistence type="predicted"/>